<dbReference type="SMART" id="SM00382">
    <property type="entry name" value="AAA"/>
    <property type="match status" value="1"/>
</dbReference>
<sequence length="280" mass="29992">MFLEKVGKRYDRHGPWIISDVTLAVPEAAVVRIEGTNGRGKSTLLKVLAGISRPTAGRVTGRPPTAYVPERFPPDLPFHTVGYLHRVGRIHGLTRRESARRSALWIDRLGLSGHARVPLKRLSKGTSQKVAVAQALMAEPGLLVLDEAWTGLDQAARGSLDDAVLELARSGGRVVFVDHDPARLAGRVTAVHRIVDGSLAPAEPPAAEDPGPRVHIEVDTPHGAALPSGLPGAPSAEPVAPGRTRLTVAERHSDALLRHLLGLRHPPVHIRSLNEGDRPA</sequence>
<name>A0ABV8FYM1_9ACTN</name>
<evidence type="ECO:0000256" key="2">
    <source>
        <dbReference type="ARBA" id="ARBA00022741"/>
    </source>
</evidence>
<dbReference type="PANTHER" id="PTHR42939">
    <property type="entry name" value="ABC TRANSPORTER ATP-BINDING PROTEIN ALBC-RELATED"/>
    <property type="match status" value="1"/>
</dbReference>
<dbReference type="RefSeq" id="WP_378538336.1">
    <property type="nucleotide sequence ID" value="NZ_JBHSBH010000020.1"/>
</dbReference>
<evidence type="ECO:0000256" key="1">
    <source>
        <dbReference type="ARBA" id="ARBA00022448"/>
    </source>
</evidence>
<dbReference type="PANTHER" id="PTHR42939:SF1">
    <property type="entry name" value="ABC TRANSPORTER ATP-BINDING PROTEIN ALBC-RELATED"/>
    <property type="match status" value="1"/>
</dbReference>
<feature type="region of interest" description="Disordered" evidence="4">
    <location>
        <begin position="220"/>
        <end position="240"/>
    </location>
</feature>
<dbReference type="GO" id="GO:0005524">
    <property type="term" value="F:ATP binding"/>
    <property type="evidence" value="ECO:0007669"/>
    <property type="project" value="UniProtKB-KW"/>
</dbReference>
<comment type="caution">
    <text evidence="6">The sequence shown here is derived from an EMBL/GenBank/DDBJ whole genome shotgun (WGS) entry which is preliminary data.</text>
</comment>
<dbReference type="InterPro" id="IPR003593">
    <property type="entry name" value="AAA+_ATPase"/>
</dbReference>
<organism evidence="6 7">
    <name type="scientific">Nocardiopsis sediminis</name>
    <dbReference type="NCBI Taxonomy" id="1778267"/>
    <lineage>
        <taxon>Bacteria</taxon>
        <taxon>Bacillati</taxon>
        <taxon>Actinomycetota</taxon>
        <taxon>Actinomycetes</taxon>
        <taxon>Streptosporangiales</taxon>
        <taxon>Nocardiopsidaceae</taxon>
        <taxon>Nocardiopsis</taxon>
    </lineage>
</organism>
<evidence type="ECO:0000259" key="5">
    <source>
        <dbReference type="PROSITE" id="PS50893"/>
    </source>
</evidence>
<dbReference type="InterPro" id="IPR027417">
    <property type="entry name" value="P-loop_NTPase"/>
</dbReference>
<protein>
    <submittedName>
        <fullName evidence="6">ATP-binding cassette domain-containing protein</fullName>
    </submittedName>
</protein>
<dbReference type="Proteomes" id="UP001595847">
    <property type="component" value="Unassembled WGS sequence"/>
</dbReference>
<keyword evidence="3 6" id="KW-0067">ATP-binding</keyword>
<keyword evidence="1" id="KW-0813">Transport</keyword>
<evidence type="ECO:0000256" key="3">
    <source>
        <dbReference type="ARBA" id="ARBA00022840"/>
    </source>
</evidence>
<dbReference type="Pfam" id="PF00005">
    <property type="entry name" value="ABC_tran"/>
    <property type="match status" value="1"/>
</dbReference>
<dbReference type="EMBL" id="JBHSBH010000020">
    <property type="protein sequence ID" value="MFC3999736.1"/>
    <property type="molecule type" value="Genomic_DNA"/>
</dbReference>
<reference evidence="7" key="1">
    <citation type="journal article" date="2019" name="Int. J. Syst. Evol. Microbiol.">
        <title>The Global Catalogue of Microorganisms (GCM) 10K type strain sequencing project: providing services to taxonomists for standard genome sequencing and annotation.</title>
        <authorList>
            <consortium name="The Broad Institute Genomics Platform"/>
            <consortium name="The Broad Institute Genome Sequencing Center for Infectious Disease"/>
            <person name="Wu L."/>
            <person name="Ma J."/>
        </authorList>
    </citation>
    <scope>NUCLEOTIDE SEQUENCE [LARGE SCALE GENOMIC DNA]</scope>
    <source>
        <strain evidence="7">TBRC 1826</strain>
    </source>
</reference>
<evidence type="ECO:0000313" key="6">
    <source>
        <dbReference type="EMBL" id="MFC3999736.1"/>
    </source>
</evidence>
<evidence type="ECO:0000313" key="7">
    <source>
        <dbReference type="Proteomes" id="UP001595847"/>
    </source>
</evidence>
<dbReference type="InterPro" id="IPR051782">
    <property type="entry name" value="ABC_Transporter_VariousFunc"/>
</dbReference>
<dbReference type="InterPro" id="IPR003439">
    <property type="entry name" value="ABC_transporter-like_ATP-bd"/>
</dbReference>
<proteinExistence type="predicted"/>
<accession>A0ABV8FYM1</accession>
<gene>
    <name evidence="6" type="ORF">ACFOVU_27735</name>
</gene>
<feature type="domain" description="ABC transporter" evidence="5">
    <location>
        <begin position="1"/>
        <end position="221"/>
    </location>
</feature>
<keyword evidence="7" id="KW-1185">Reference proteome</keyword>
<dbReference type="SUPFAM" id="SSF52540">
    <property type="entry name" value="P-loop containing nucleoside triphosphate hydrolases"/>
    <property type="match status" value="1"/>
</dbReference>
<evidence type="ECO:0000256" key="4">
    <source>
        <dbReference type="SAM" id="MobiDB-lite"/>
    </source>
</evidence>
<dbReference type="PROSITE" id="PS50893">
    <property type="entry name" value="ABC_TRANSPORTER_2"/>
    <property type="match status" value="1"/>
</dbReference>
<keyword evidence="2" id="KW-0547">Nucleotide-binding</keyword>
<dbReference type="Gene3D" id="3.40.50.300">
    <property type="entry name" value="P-loop containing nucleotide triphosphate hydrolases"/>
    <property type="match status" value="1"/>
</dbReference>